<dbReference type="GeneID" id="116297491"/>
<name>A0A6P8I1D4_ACTTE</name>
<dbReference type="OrthoDB" id="5845060at2759"/>
<dbReference type="KEGG" id="aten:116297491"/>
<feature type="transmembrane region" description="Helical" evidence="5">
    <location>
        <begin position="53"/>
        <end position="76"/>
    </location>
</feature>
<dbReference type="PANTHER" id="PTHR19282">
    <property type="entry name" value="TETRASPANIN"/>
    <property type="match status" value="1"/>
</dbReference>
<dbReference type="PRINTS" id="PR00259">
    <property type="entry name" value="TMFOUR"/>
</dbReference>
<evidence type="ECO:0000313" key="7">
    <source>
        <dbReference type="RefSeq" id="XP_031561578.1"/>
    </source>
</evidence>
<dbReference type="Pfam" id="PF00335">
    <property type="entry name" value="Tetraspanin"/>
    <property type="match status" value="1"/>
</dbReference>
<feature type="transmembrane region" description="Helical" evidence="5">
    <location>
        <begin position="83"/>
        <end position="107"/>
    </location>
</feature>
<keyword evidence="6" id="KW-1185">Reference proteome</keyword>
<proteinExistence type="predicted"/>
<evidence type="ECO:0000256" key="4">
    <source>
        <dbReference type="ARBA" id="ARBA00023136"/>
    </source>
</evidence>
<dbReference type="AlphaFoldDB" id="A0A6P8I1D4"/>
<gene>
    <name evidence="7" type="primary">LOC116297491</name>
</gene>
<dbReference type="GO" id="GO:0016020">
    <property type="term" value="C:membrane"/>
    <property type="evidence" value="ECO:0007669"/>
    <property type="project" value="UniProtKB-SubCell"/>
</dbReference>
<reference evidence="7" key="1">
    <citation type="submission" date="2025-08" db="UniProtKB">
        <authorList>
            <consortium name="RefSeq"/>
        </authorList>
    </citation>
    <scope>IDENTIFICATION</scope>
    <source>
        <tissue evidence="7">Tentacle</tissue>
    </source>
</reference>
<evidence type="ECO:0000256" key="5">
    <source>
        <dbReference type="SAM" id="Phobius"/>
    </source>
</evidence>
<dbReference type="InterPro" id="IPR018499">
    <property type="entry name" value="Tetraspanin/Peripherin"/>
</dbReference>
<evidence type="ECO:0000256" key="2">
    <source>
        <dbReference type="ARBA" id="ARBA00022692"/>
    </source>
</evidence>
<organism evidence="6 7">
    <name type="scientific">Actinia tenebrosa</name>
    <name type="common">Australian red waratah sea anemone</name>
    <dbReference type="NCBI Taxonomy" id="6105"/>
    <lineage>
        <taxon>Eukaryota</taxon>
        <taxon>Metazoa</taxon>
        <taxon>Cnidaria</taxon>
        <taxon>Anthozoa</taxon>
        <taxon>Hexacorallia</taxon>
        <taxon>Actiniaria</taxon>
        <taxon>Actiniidae</taxon>
        <taxon>Actinia</taxon>
    </lineage>
</organism>
<accession>A0A6P8I1D4</accession>
<comment type="subcellular location">
    <subcellularLocation>
        <location evidence="1">Membrane</location>
        <topology evidence="1">Multi-pass membrane protein</topology>
    </subcellularLocation>
</comment>
<dbReference type="RefSeq" id="XP_031561578.1">
    <property type="nucleotide sequence ID" value="XM_031705718.1"/>
</dbReference>
<evidence type="ECO:0000256" key="1">
    <source>
        <dbReference type="ARBA" id="ARBA00004141"/>
    </source>
</evidence>
<dbReference type="InParanoid" id="A0A6P8I1D4"/>
<protein>
    <submittedName>
        <fullName evidence="7">Tetraspanin-13-like isoform X1</fullName>
    </submittedName>
</protein>
<feature type="transmembrane region" description="Helical" evidence="5">
    <location>
        <begin position="21"/>
        <end position="41"/>
    </location>
</feature>
<evidence type="ECO:0000256" key="3">
    <source>
        <dbReference type="ARBA" id="ARBA00022989"/>
    </source>
</evidence>
<keyword evidence="3 5" id="KW-1133">Transmembrane helix</keyword>
<feature type="transmembrane region" description="Helical" evidence="5">
    <location>
        <begin position="182"/>
        <end position="202"/>
    </location>
</feature>
<keyword evidence="2 5" id="KW-0812">Transmembrane</keyword>
<dbReference type="Proteomes" id="UP000515163">
    <property type="component" value="Unplaced"/>
</dbReference>
<keyword evidence="4 5" id="KW-0472">Membrane</keyword>
<dbReference type="PANTHER" id="PTHR19282:SF452">
    <property type="entry name" value="LD03691P"/>
    <property type="match status" value="1"/>
</dbReference>
<dbReference type="FunCoup" id="A0A6P8I1D4">
    <property type="interactions" value="924"/>
</dbReference>
<sequence length="218" mass="24340">MYPPKHSKVQSCAYYCNKNSLVALNTLYIFLSLILIGVAIYARATAVVTNLPILGGVIACGVFLLLLSIFGMVGAVRHSQVILFFYMVILVLLFIIQMAVSIGALAVTHDQQEKLMEAGWKKLPSEIKGKIQTQKDCCGFKNITDIQSCQKVKCCKNKLEKCNECQTCYTKLEVVIDHLLKLAGGVGLFFSFTLLFGVYLTCRYRNLKDPRVNPSHFL</sequence>
<evidence type="ECO:0000313" key="6">
    <source>
        <dbReference type="Proteomes" id="UP000515163"/>
    </source>
</evidence>